<dbReference type="Pfam" id="PF00205">
    <property type="entry name" value="TPP_enzyme_M"/>
    <property type="match status" value="1"/>
</dbReference>
<dbReference type="PANTHER" id="PTHR42981:SF2">
    <property type="entry name" value="PYRUVATE DEHYDROGENASE [UBIQUINONE]"/>
    <property type="match status" value="1"/>
</dbReference>
<feature type="domain" description="Thiamine pyrophosphate enzyme N-terminal TPP-binding" evidence="6">
    <location>
        <begin position="6"/>
        <end position="121"/>
    </location>
</feature>
<dbReference type="GO" id="GO:0000287">
    <property type="term" value="F:magnesium ion binding"/>
    <property type="evidence" value="ECO:0007669"/>
    <property type="project" value="InterPro"/>
</dbReference>
<dbReference type="PANTHER" id="PTHR42981">
    <property type="entry name" value="PYRUVATE DEHYDROGENASE [UBIQUINONE]"/>
    <property type="match status" value="1"/>
</dbReference>
<comment type="caution">
    <text evidence="7">The sequence shown here is derived from an EMBL/GenBank/DDBJ whole genome shotgun (WGS) entry which is preliminary data.</text>
</comment>
<sequence>MTDDKTVADLVVERLVAWDVERIYGYAGDGNNPLLGALQRSDVAPRFMRARHEESAAFMAVAEGKYSGGVGVVTSTQGPGAAHLINGLYDAKLDSVPVVALVAQQHTSALGSDYQQEIDLSSVFADVAGPFMQTVVAAEQLPMVIDRAFRSALTHRTPVVVVIPHDVQTAPAPELAGDDGQEHGVQEHGVVVTAPEWTHGVVSPREDDVARAVEVLDAGERVAILAGRGMAGARQELMDLAERLDAGVTMSLLGKPYVDESHPLVGGTMGHLGTTASARILQNCDTLLIVGSNDPWTEFYPRPGQARAVQIDLDPSHLANRYPVEVGLVGDSASALRALTERVGVRDRSAWRGDVETWVGQWREISRERAEVPARGLNPELVARRLCRHMPHDSRLAVDVGSSVYHYVRQMDLPTSVPAHLSSTLASMGCGIPYAIAAKATAPGRPVVVLAGDGAVQMLGINELITVSEAWPGWSDPTMVVVVLCNGDLAEVSWEQRETESAPRFAPSQDVPAFDMAGYARLLGLRGVRVEDGRQLDAALEEAFTADRPTVIEAVADPDIPLLPPFPHGREMLSSMREGLRAEGDEGHHGLVLLEEYARIEEERFT</sequence>
<dbReference type="GO" id="GO:0030976">
    <property type="term" value="F:thiamine pyrophosphate binding"/>
    <property type="evidence" value="ECO:0007669"/>
    <property type="project" value="InterPro"/>
</dbReference>
<dbReference type="SUPFAM" id="SSF52518">
    <property type="entry name" value="Thiamin diphosphate-binding fold (THDP-binding)"/>
    <property type="match status" value="2"/>
</dbReference>
<feature type="domain" description="Thiamine pyrophosphate enzyme central" evidence="4">
    <location>
        <begin position="209"/>
        <end position="339"/>
    </location>
</feature>
<keyword evidence="2 3" id="KW-0786">Thiamine pyrophosphate</keyword>
<keyword evidence="8" id="KW-1185">Reference proteome</keyword>
<feature type="domain" description="Thiamine pyrophosphate enzyme TPP-binding" evidence="5">
    <location>
        <begin position="399"/>
        <end position="553"/>
    </location>
</feature>
<dbReference type="PROSITE" id="PS00187">
    <property type="entry name" value="TPP_ENZYMES"/>
    <property type="match status" value="1"/>
</dbReference>
<dbReference type="SUPFAM" id="SSF52467">
    <property type="entry name" value="DHS-like NAD/FAD-binding domain"/>
    <property type="match status" value="1"/>
</dbReference>
<dbReference type="InterPro" id="IPR047210">
    <property type="entry name" value="TPP_PYR_POXB-like"/>
</dbReference>
<dbReference type="InterPro" id="IPR012001">
    <property type="entry name" value="Thiamin_PyroP_enz_TPP-bd_dom"/>
</dbReference>
<dbReference type="InterPro" id="IPR000399">
    <property type="entry name" value="TPP-bd_CS"/>
</dbReference>
<dbReference type="InterPro" id="IPR029061">
    <property type="entry name" value="THDP-binding"/>
</dbReference>
<dbReference type="Pfam" id="PF02776">
    <property type="entry name" value="TPP_enzyme_N"/>
    <property type="match status" value="1"/>
</dbReference>
<dbReference type="Proteomes" id="UP000218810">
    <property type="component" value="Unassembled WGS sequence"/>
</dbReference>
<accession>A0A2A2WPC5</accession>
<dbReference type="InterPro" id="IPR012000">
    <property type="entry name" value="Thiamin_PyroP_enz_cen_dom"/>
</dbReference>
<evidence type="ECO:0000256" key="1">
    <source>
        <dbReference type="ARBA" id="ARBA00007812"/>
    </source>
</evidence>
<evidence type="ECO:0000256" key="3">
    <source>
        <dbReference type="RuleBase" id="RU362132"/>
    </source>
</evidence>
<dbReference type="EMBL" id="NTGA01000020">
    <property type="protein sequence ID" value="PAY22804.1"/>
    <property type="molecule type" value="Genomic_DNA"/>
</dbReference>
<evidence type="ECO:0000256" key="2">
    <source>
        <dbReference type="ARBA" id="ARBA00023052"/>
    </source>
</evidence>
<dbReference type="OrthoDB" id="4959782at2"/>
<proteinExistence type="inferred from homology"/>
<evidence type="ECO:0000313" key="8">
    <source>
        <dbReference type="Proteomes" id="UP000218810"/>
    </source>
</evidence>
<name>A0A2A2WPC5_9ACTN</name>
<dbReference type="RefSeq" id="WP_095718631.1">
    <property type="nucleotide sequence ID" value="NZ_NTGA01000020.1"/>
</dbReference>
<dbReference type="CDD" id="cd07039">
    <property type="entry name" value="TPP_PYR_POX"/>
    <property type="match status" value="1"/>
</dbReference>
<dbReference type="Gene3D" id="3.40.50.1220">
    <property type="entry name" value="TPP-binding domain"/>
    <property type="match status" value="1"/>
</dbReference>
<dbReference type="GO" id="GO:0003824">
    <property type="term" value="F:catalytic activity"/>
    <property type="evidence" value="ECO:0007669"/>
    <property type="project" value="InterPro"/>
</dbReference>
<dbReference type="NCBIfam" id="NF006129">
    <property type="entry name" value="PRK08273.1"/>
    <property type="match status" value="1"/>
</dbReference>
<organism evidence="7 8">
    <name type="scientific">Dietzia natronolimnaea</name>
    <dbReference type="NCBI Taxonomy" id="161920"/>
    <lineage>
        <taxon>Bacteria</taxon>
        <taxon>Bacillati</taxon>
        <taxon>Actinomycetota</taxon>
        <taxon>Actinomycetes</taxon>
        <taxon>Mycobacteriales</taxon>
        <taxon>Dietziaceae</taxon>
        <taxon>Dietzia</taxon>
    </lineage>
</organism>
<comment type="similarity">
    <text evidence="1 3">Belongs to the TPP enzyme family.</text>
</comment>
<evidence type="ECO:0000259" key="5">
    <source>
        <dbReference type="Pfam" id="PF02775"/>
    </source>
</evidence>
<dbReference type="Gene3D" id="3.40.50.970">
    <property type="match status" value="2"/>
</dbReference>
<dbReference type="InterPro" id="IPR011766">
    <property type="entry name" value="TPP_enzyme_TPP-bd"/>
</dbReference>
<evidence type="ECO:0000313" key="7">
    <source>
        <dbReference type="EMBL" id="PAY22804.1"/>
    </source>
</evidence>
<gene>
    <name evidence="7" type="ORF">CEY15_11965</name>
</gene>
<protein>
    <submittedName>
        <fullName evidence="7">Thiamine pyrophosphate-requiring protein</fullName>
    </submittedName>
</protein>
<dbReference type="Pfam" id="PF02775">
    <property type="entry name" value="TPP_enzyme_C"/>
    <property type="match status" value="1"/>
</dbReference>
<dbReference type="InterPro" id="IPR047211">
    <property type="entry name" value="POXB-like"/>
</dbReference>
<evidence type="ECO:0000259" key="6">
    <source>
        <dbReference type="Pfam" id="PF02776"/>
    </source>
</evidence>
<dbReference type="AlphaFoldDB" id="A0A2A2WPC5"/>
<dbReference type="InterPro" id="IPR029035">
    <property type="entry name" value="DHS-like_NAD/FAD-binding_dom"/>
</dbReference>
<reference evidence="8" key="1">
    <citation type="submission" date="2017-09" db="EMBL/GenBank/DDBJ databases">
        <authorList>
            <person name="Zhang Y."/>
            <person name="Huang X."/>
            <person name="Liu J."/>
            <person name="Lu L."/>
            <person name="Peng K."/>
        </authorList>
    </citation>
    <scope>NUCLEOTIDE SEQUENCE [LARGE SCALE GENOMIC DNA]</scope>
    <source>
        <strain evidence="8">S-XJ-1</strain>
    </source>
</reference>
<evidence type="ECO:0000259" key="4">
    <source>
        <dbReference type="Pfam" id="PF00205"/>
    </source>
</evidence>